<evidence type="ECO:0000259" key="2">
    <source>
        <dbReference type="Pfam" id="PF13581"/>
    </source>
</evidence>
<evidence type="ECO:0000256" key="1">
    <source>
        <dbReference type="ARBA" id="ARBA00022527"/>
    </source>
</evidence>
<dbReference type="PANTHER" id="PTHR35526">
    <property type="entry name" value="ANTI-SIGMA-F FACTOR RSBW-RELATED"/>
    <property type="match status" value="1"/>
</dbReference>
<proteinExistence type="predicted"/>
<keyword evidence="3" id="KW-0808">Transferase</keyword>
<feature type="domain" description="Histidine kinase/HSP90-like ATPase" evidence="2">
    <location>
        <begin position="3"/>
        <end position="124"/>
    </location>
</feature>
<accession>A0AAU8K5M1</accession>
<keyword evidence="3" id="KW-0067">ATP-binding</keyword>
<reference evidence="3" key="1">
    <citation type="submission" date="2024-06" db="EMBL/GenBank/DDBJ databases">
        <title>The genome sequences of Kitasatospora sp. strain HUAS MG31.</title>
        <authorList>
            <person name="Mo P."/>
        </authorList>
    </citation>
    <scope>NUCLEOTIDE SEQUENCE</scope>
    <source>
        <strain evidence="3">HUAS MG31</strain>
    </source>
</reference>
<keyword evidence="1" id="KW-0723">Serine/threonine-protein kinase</keyword>
<dbReference type="GO" id="GO:0004674">
    <property type="term" value="F:protein serine/threonine kinase activity"/>
    <property type="evidence" value="ECO:0007669"/>
    <property type="project" value="UniProtKB-KW"/>
</dbReference>
<dbReference type="InterPro" id="IPR050267">
    <property type="entry name" value="Anti-sigma-factor_SerPK"/>
</dbReference>
<evidence type="ECO:0000313" key="3">
    <source>
        <dbReference type="EMBL" id="XCM83311.1"/>
    </source>
</evidence>
<name>A0AAU8K5M1_9ACTN</name>
<dbReference type="SUPFAM" id="SSF55874">
    <property type="entry name" value="ATPase domain of HSP90 chaperone/DNA topoisomerase II/histidine kinase"/>
    <property type="match status" value="1"/>
</dbReference>
<dbReference type="RefSeq" id="WP_354644246.1">
    <property type="nucleotide sequence ID" value="NZ_CP159872.1"/>
</dbReference>
<keyword evidence="1" id="KW-0418">Kinase</keyword>
<dbReference type="InterPro" id="IPR036890">
    <property type="entry name" value="HATPase_C_sf"/>
</dbReference>
<dbReference type="EC" id="2.7.13.3" evidence="3"/>
<dbReference type="InterPro" id="IPR003594">
    <property type="entry name" value="HATPase_dom"/>
</dbReference>
<dbReference type="CDD" id="cd16936">
    <property type="entry name" value="HATPase_RsbW-like"/>
    <property type="match status" value="1"/>
</dbReference>
<dbReference type="EMBL" id="CP159872">
    <property type="protein sequence ID" value="XCM83311.1"/>
    <property type="molecule type" value="Genomic_DNA"/>
</dbReference>
<dbReference type="GO" id="GO:0004673">
    <property type="term" value="F:protein histidine kinase activity"/>
    <property type="evidence" value="ECO:0007669"/>
    <property type="project" value="UniProtKB-EC"/>
</dbReference>
<dbReference type="Gene3D" id="3.30.565.10">
    <property type="entry name" value="Histidine kinase-like ATPase, C-terminal domain"/>
    <property type="match status" value="1"/>
</dbReference>
<gene>
    <name evidence="3" type="ORF">ABWK59_32485</name>
</gene>
<keyword evidence="3" id="KW-0547">Nucleotide-binding</keyword>
<sequence>MELPSEVASVHAAEAWTGEVARVCGLGEGDRDRLGLAVHEAVANAVLHGNRQEPGKRVRLAWERQDGRLTVTVGDEGAGFTPPRPTTELNLTPSGRGLLLIDHLTDGFRIVRRHDPPGTDVVLVLHLTEERSRQP</sequence>
<dbReference type="Pfam" id="PF13581">
    <property type="entry name" value="HATPase_c_2"/>
    <property type="match status" value="1"/>
</dbReference>
<dbReference type="GO" id="GO:0005524">
    <property type="term" value="F:ATP binding"/>
    <property type="evidence" value="ECO:0007669"/>
    <property type="project" value="UniProtKB-KW"/>
</dbReference>
<dbReference type="PANTHER" id="PTHR35526:SF3">
    <property type="entry name" value="ANTI-SIGMA-F FACTOR RSBW"/>
    <property type="match status" value="1"/>
</dbReference>
<dbReference type="KEGG" id="kcm:ABWK59_32485"/>
<protein>
    <submittedName>
        <fullName evidence="3">ATP-binding protein</fullName>
        <ecNumber evidence="3">2.7.13.3</ecNumber>
    </submittedName>
</protein>
<dbReference type="AlphaFoldDB" id="A0AAU8K5M1"/>
<organism evidence="3">
    <name type="scientific">Kitasatospora camelliae</name>
    <dbReference type="NCBI Taxonomy" id="3156397"/>
    <lineage>
        <taxon>Bacteria</taxon>
        <taxon>Bacillati</taxon>
        <taxon>Actinomycetota</taxon>
        <taxon>Actinomycetes</taxon>
        <taxon>Kitasatosporales</taxon>
        <taxon>Streptomycetaceae</taxon>
        <taxon>Kitasatospora</taxon>
    </lineage>
</organism>